<dbReference type="AlphaFoldDB" id="W4QIX9"/>
<dbReference type="InterPro" id="IPR014198">
    <property type="entry name" value="Spore_III_AB"/>
</dbReference>
<dbReference type="EMBL" id="BAUU01000025">
    <property type="protein sequence ID" value="GAE31867.1"/>
    <property type="molecule type" value="Genomic_DNA"/>
</dbReference>
<reference evidence="1" key="1">
    <citation type="journal article" date="2014" name="Genome Announc.">
        <title>Draft Genome Sequences of Three Alkaliphilic Bacillus Strains, Bacillus wakoensis JCM 9140T, Bacillus akibai JCM 9157T, and Bacillus hemicellulosilyticus JCM 9152T.</title>
        <authorList>
            <person name="Yuki M."/>
            <person name="Oshima K."/>
            <person name="Suda W."/>
            <person name="Oshida Y."/>
            <person name="Kitamura K."/>
            <person name="Iida T."/>
            <person name="Hattori M."/>
            <person name="Ohkuma M."/>
        </authorList>
    </citation>
    <scope>NUCLEOTIDE SEQUENCE [LARGE SCALE GENOMIC DNA]</scope>
    <source>
        <strain evidence="1">JCM 9152</strain>
    </source>
</reference>
<comment type="caution">
    <text evidence="1">The sequence shown here is derived from an EMBL/GenBank/DDBJ whole genome shotgun (WGS) entry which is preliminary data.</text>
</comment>
<organism evidence="1 2">
    <name type="scientific">Halalkalibacter hemicellulosilyticusJCM 9152</name>
    <dbReference type="NCBI Taxonomy" id="1236971"/>
    <lineage>
        <taxon>Bacteria</taxon>
        <taxon>Bacillati</taxon>
        <taxon>Bacillota</taxon>
        <taxon>Bacilli</taxon>
        <taxon>Bacillales</taxon>
        <taxon>Bacillaceae</taxon>
        <taxon>Halalkalibacter</taxon>
    </lineage>
</organism>
<protein>
    <submittedName>
        <fullName evidence="1">Stage III sporulation protein AB</fullName>
    </submittedName>
</protein>
<dbReference type="NCBIfam" id="TIGR02833">
    <property type="entry name" value="spore_III_AB"/>
    <property type="match status" value="1"/>
</dbReference>
<accession>W4QIX9</accession>
<evidence type="ECO:0000313" key="1">
    <source>
        <dbReference type="EMBL" id="GAE31867.1"/>
    </source>
</evidence>
<keyword evidence="2" id="KW-1185">Reference proteome</keyword>
<gene>
    <name evidence="1" type="ORF">JCM9152_3362</name>
</gene>
<dbReference type="STRING" id="1236971.JCM9152_3362"/>
<name>W4QIX9_9BACI</name>
<dbReference type="Pfam" id="PF09548">
    <property type="entry name" value="Spore_III_AB"/>
    <property type="match status" value="1"/>
</dbReference>
<dbReference type="Proteomes" id="UP000018895">
    <property type="component" value="Unassembled WGS sequence"/>
</dbReference>
<proteinExistence type="predicted"/>
<evidence type="ECO:0000313" key="2">
    <source>
        <dbReference type="Proteomes" id="UP000018895"/>
    </source>
</evidence>
<sequence>MGFEYAKRLSDRPKQLRQLKVAVQSLEAEMMYGLTPLAQAAEHIAKQLPKPVSTVFDLFSEKLLEQEHSAFDAWQASIEVVWPRTALLDSEREVMLQFGATLGQHDRDQQQKQIHLTLAHLAREEQEARERQHRYEKMVKSLGFLAGLLVVILLV</sequence>
<dbReference type="PIRSF" id="PIRSF021435">
    <property type="entry name" value="SpoIIIAB"/>
    <property type="match status" value="1"/>
</dbReference>